<name>A0ABR3PX21_9TREE</name>
<comment type="caution">
    <text evidence="2">The sequence shown here is derived from an EMBL/GenBank/DDBJ whole genome shotgun (WGS) entry which is preliminary data.</text>
</comment>
<dbReference type="EMBL" id="JBBXJM010000005">
    <property type="protein sequence ID" value="KAL1406940.1"/>
    <property type="molecule type" value="Genomic_DNA"/>
</dbReference>
<feature type="compositionally biased region" description="Polar residues" evidence="1">
    <location>
        <begin position="87"/>
        <end position="98"/>
    </location>
</feature>
<dbReference type="RefSeq" id="XP_069206884.1">
    <property type="nucleotide sequence ID" value="XM_069354813.1"/>
</dbReference>
<dbReference type="GeneID" id="95987395"/>
<organism evidence="2 3">
    <name type="scientific">Vanrija albida</name>
    <dbReference type="NCBI Taxonomy" id="181172"/>
    <lineage>
        <taxon>Eukaryota</taxon>
        <taxon>Fungi</taxon>
        <taxon>Dikarya</taxon>
        <taxon>Basidiomycota</taxon>
        <taxon>Agaricomycotina</taxon>
        <taxon>Tremellomycetes</taxon>
        <taxon>Trichosporonales</taxon>
        <taxon>Trichosporonaceae</taxon>
        <taxon>Vanrija</taxon>
    </lineage>
</organism>
<accession>A0ABR3PX21</accession>
<proteinExistence type="predicted"/>
<keyword evidence="3" id="KW-1185">Reference proteome</keyword>
<evidence type="ECO:0000313" key="2">
    <source>
        <dbReference type="EMBL" id="KAL1406940.1"/>
    </source>
</evidence>
<feature type="region of interest" description="Disordered" evidence="1">
    <location>
        <begin position="1"/>
        <end position="23"/>
    </location>
</feature>
<feature type="region of interest" description="Disordered" evidence="1">
    <location>
        <begin position="71"/>
        <end position="98"/>
    </location>
</feature>
<gene>
    <name evidence="2" type="ORF">Q8F55_006352</name>
</gene>
<sequence length="347" mass="38077">MQKGVPSPAEVSAFDPDSPDAMDGTERCNCPKATCKFCASHFHAVEICPELHYVRELEALKYVKHRPWSPASGAASASNSSSTQASPQVYTGTGQTSTARGSSTFFVVTGASHSLIKDKNLLSNLKRLPTPAMFHPALLRPNSPADITMLAEHAGTLAFRRAGQPSIEIRDVFWCPGAAYNILGMDVIGTDEWRISFGDWSLSHLPTGVRFPFSSPIVAAFDVAHTGPGTAQPVVIGEGDAFALGVTPYKVVNGKLRRRRTYARPPALDRTLGHYFEPDELEEHLEPWRPARMVWNGGPLDDNPEDHVWAFLRTLPQTLWEPLFQAWDSGHELTFASLAIVIYLAAR</sequence>
<reference evidence="2 3" key="1">
    <citation type="submission" date="2023-08" db="EMBL/GenBank/DDBJ databases">
        <title>Annotated Genome Sequence of Vanrija albida AlHP1.</title>
        <authorList>
            <person name="Herzog R."/>
        </authorList>
    </citation>
    <scope>NUCLEOTIDE SEQUENCE [LARGE SCALE GENOMIC DNA]</scope>
    <source>
        <strain evidence="2 3">AlHP1</strain>
    </source>
</reference>
<feature type="compositionally biased region" description="Low complexity" evidence="1">
    <location>
        <begin position="71"/>
        <end position="86"/>
    </location>
</feature>
<evidence type="ECO:0000256" key="1">
    <source>
        <dbReference type="SAM" id="MobiDB-lite"/>
    </source>
</evidence>
<dbReference type="Proteomes" id="UP001565368">
    <property type="component" value="Unassembled WGS sequence"/>
</dbReference>
<evidence type="ECO:0000313" key="3">
    <source>
        <dbReference type="Proteomes" id="UP001565368"/>
    </source>
</evidence>
<protein>
    <submittedName>
        <fullName evidence="2">Uncharacterized protein</fullName>
    </submittedName>
</protein>